<reference evidence="1" key="1">
    <citation type="submission" date="2015-01" db="EMBL/GenBank/DDBJ databases">
        <title>The Genome Sequence of Cladophialophora bantiana CBS 173.52.</title>
        <authorList>
            <consortium name="The Broad Institute Genomics Platform"/>
            <person name="Cuomo C."/>
            <person name="de Hoog S."/>
            <person name="Gorbushina A."/>
            <person name="Stielow B."/>
            <person name="Teixiera M."/>
            <person name="Abouelleil A."/>
            <person name="Chapman S.B."/>
            <person name="Priest M."/>
            <person name="Young S.K."/>
            <person name="Wortman J."/>
            <person name="Nusbaum C."/>
            <person name="Birren B."/>
        </authorList>
    </citation>
    <scope>NUCLEOTIDE SEQUENCE [LARGE SCALE GENOMIC DNA]</scope>
    <source>
        <strain evidence="1">CBS 173.52</strain>
    </source>
</reference>
<evidence type="ECO:0000313" key="1">
    <source>
        <dbReference type="EMBL" id="KIW99169.1"/>
    </source>
</evidence>
<sequence>MAVPYSISKAAMNIMMGKFSASYKKEGILFMAVSPGAVDSDDDVRGSNAPVQHVEGDLSQTLYLVRPWHKFGMPTLQGFVPFGPSNRNPQTLTSGCVIAGSAPELQKCKEQGRKFNKYKPSYTKPLNTRESVDFVLKVLSEKSIESGDAGAFISQLGNKRWP</sequence>
<dbReference type="SUPFAM" id="SSF51735">
    <property type="entry name" value="NAD(P)-binding Rossmann-fold domains"/>
    <property type="match status" value="1"/>
</dbReference>
<dbReference type="GeneID" id="27693760"/>
<dbReference type="VEuPathDB" id="FungiDB:Z519_00832"/>
<protein>
    <submittedName>
        <fullName evidence="1">Uncharacterized protein</fullName>
    </submittedName>
</protein>
<dbReference type="EMBL" id="KN846980">
    <property type="protein sequence ID" value="KIW99169.1"/>
    <property type="molecule type" value="Genomic_DNA"/>
</dbReference>
<dbReference type="HOGENOM" id="CLU_1635190_0_0_1"/>
<name>A0A0D2IR09_CLAB1</name>
<dbReference type="InterPro" id="IPR036291">
    <property type="entry name" value="NAD(P)-bd_dom_sf"/>
</dbReference>
<dbReference type="RefSeq" id="XP_016625838.1">
    <property type="nucleotide sequence ID" value="XM_016758589.1"/>
</dbReference>
<accession>A0A0D2IR09</accession>
<gene>
    <name evidence="1" type="ORF">Z519_00832</name>
</gene>
<dbReference type="OrthoDB" id="7289984at2759"/>
<evidence type="ECO:0000313" key="2">
    <source>
        <dbReference type="Proteomes" id="UP000053789"/>
    </source>
</evidence>
<organism evidence="1 2">
    <name type="scientific">Cladophialophora bantiana (strain ATCC 10958 / CBS 173.52 / CDC B-1940 / NIH 8579)</name>
    <name type="common">Xylohypha bantiana</name>
    <dbReference type="NCBI Taxonomy" id="1442370"/>
    <lineage>
        <taxon>Eukaryota</taxon>
        <taxon>Fungi</taxon>
        <taxon>Dikarya</taxon>
        <taxon>Ascomycota</taxon>
        <taxon>Pezizomycotina</taxon>
        <taxon>Eurotiomycetes</taxon>
        <taxon>Chaetothyriomycetidae</taxon>
        <taxon>Chaetothyriales</taxon>
        <taxon>Herpotrichiellaceae</taxon>
        <taxon>Cladophialophora</taxon>
    </lineage>
</organism>
<dbReference type="AlphaFoldDB" id="A0A0D2IR09"/>
<dbReference type="Proteomes" id="UP000053789">
    <property type="component" value="Unassembled WGS sequence"/>
</dbReference>
<keyword evidence="2" id="KW-1185">Reference proteome</keyword>
<proteinExistence type="predicted"/>
<dbReference type="Gene3D" id="3.40.50.720">
    <property type="entry name" value="NAD(P)-binding Rossmann-like Domain"/>
    <property type="match status" value="1"/>
</dbReference>